<dbReference type="RefSeq" id="WP_202068937.1">
    <property type="nucleotide sequence ID" value="NZ_CP060138.2"/>
</dbReference>
<comment type="similarity">
    <text evidence="1">Belongs to the protease inhibitor I11 (ecotin) family.</text>
</comment>
<reference evidence="3 4" key="1">
    <citation type="journal article" date="2021" name="Int. J. Syst. Evol. Microbiol.">
        <title>Characterization of a novel transitional group Rickettsia species (Rickettsia tillamookensis sp. nov.) from the western black-legged tick, Ixodes pacificus.</title>
        <authorList>
            <person name="Gauthier D.T."/>
            <person name="Karpathy S.E."/>
            <person name="Grizzard S.L."/>
            <person name="Batra D."/>
            <person name="Rowe L.A."/>
            <person name="Paddock C.D."/>
        </authorList>
    </citation>
    <scope>NUCLEOTIDE SEQUENCE [LARGE SCALE GENOMIC DNA]</scope>
    <source>
        <strain evidence="3 4">Tillamook 23</strain>
    </source>
</reference>
<dbReference type="EMBL" id="CP060138">
    <property type="protein sequence ID" value="QQV75493.1"/>
    <property type="molecule type" value="Genomic_DNA"/>
</dbReference>
<dbReference type="InterPro" id="IPR005658">
    <property type="entry name" value="Prot_inh_ecotin"/>
</dbReference>
<evidence type="ECO:0000313" key="3">
    <source>
        <dbReference type="EMBL" id="QQV75493.1"/>
    </source>
</evidence>
<dbReference type="SUPFAM" id="SSF49772">
    <property type="entry name" value="Ecotin, trypsin inhibitor"/>
    <property type="match status" value="1"/>
</dbReference>
<evidence type="ECO:0000256" key="1">
    <source>
        <dbReference type="ARBA" id="ARBA00010558"/>
    </source>
</evidence>
<dbReference type="Gene3D" id="2.60.40.550">
    <property type="entry name" value="Ecotin"/>
    <property type="match status" value="1"/>
</dbReference>
<dbReference type="Proteomes" id="UP000595296">
    <property type="component" value="Chromosome"/>
</dbReference>
<feature type="signal peptide" evidence="2">
    <location>
        <begin position="1"/>
        <end position="20"/>
    </location>
</feature>
<dbReference type="PIRSF" id="PIRSF006865">
    <property type="entry name" value="Prot_inh_ecotin"/>
    <property type="match status" value="1"/>
</dbReference>
<name>A0A9E6SQQ5_9RICK</name>
<dbReference type="Pfam" id="PF03974">
    <property type="entry name" value="Ecotin"/>
    <property type="match status" value="1"/>
</dbReference>
<feature type="chain" id="PRO_5045310649" evidence="2">
    <location>
        <begin position="21"/>
        <end position="162"/>
    </location>
</feature>
<sequence length="162" mass="18603">MQNKIILFLILCFLNTHLLANTDKRLKDIAPYPTPLENQKRYVIHLPTESNEEKLKVELQATKNAMKDCNRVWFGGKLETKTLEGWGYNYYIIDQVSDQPASTMMACPGVKATIKPVSVFLGDETFLRYNSKLPIVVYAPKDVELHYVIWHQNDIINSAKEG</sequence>
<keyword evidence="2" id="KW-0732">Signal</keyword>
<dbReference type="NCBIfam" id="NF002987">
    <property type="entry name" value="PRK03719.1"/>
    <property type="match status" value="1"/>
</dbReference>
<evidence type="ECO:0000313" key="4">
    <source>
        <dbReference type="Proteomes" id="UP000595296"/>
    </source>
</evidence>
<gene>
    <name evidence="3" type="primary">eco</name>
    <name evidence="3" type="ORF">H6P87_01053</name>
</gene>
<dbReference type="PANTHER" id="PTHR35890">
    <property type="match status" value="1"/>
</dbReference>
<organism evidence="3 4">
    <name type="scientific">Rickettsia tillamookensis</name>
    <dbReference type="NCBI Taxonomy" id="2761623"/>
    <lineage>
        <taxon>Bacteria</taxon>
        <taxon>Pseudomonadati</taxon>
        <taxon>Pseudomonadota</taxon>
        <taxon>Alphaproteobacteria</taxon>
        <taxon>Rickettsiales</taxon>
        <taxon>Rickettsiaceae</taxon>
        <taxon>Rickettsieae</taxon>
        <taxon>Rickettsia</taxon>
        <taxon>spotted fever group</taxon>
    </lineage>
</organism>
<proteinExistence type="inferred from homology"/>
<dbReference type="PANTHER" id="PTHR35890:SF3">
    <property type="entry name" value="ECOTIN"/>
    <property type="match status" value="1"/>
</dbReference>
<protein>
    <submittedName>
        <fullName evidence="3">Ecotin</fullName>
    </submittedName>
</protein>
<evidence type="ECO:0000256" key="2">
    <source>
        <dbReference type="SAM" id="SignalP"/>
    </source>
</evidence>
<dbReference type="InterPro" id="IPR036198">
    <property type="entry name" value="Ecotin_sf"/>
</dbReference>
<accession>A0A9E6SQQ5</accession>
<keyword evidence="4" id="KW-1185">Reference proteome</keyword>